<dbReference type="GeneID" id="59160824"/>
<reference evidence="1 2" key="1">
    <citation type="submission" date="2019-09" db="EMBL/GenBank/DDBJ databases">
        <title>Complete Genome Sequence of Janibacter melonis M714 with both human health impact and industrial applications.</title>
        <authorList>
            <person name="Jin M."/>
            <person name="Zhao Q.R."/>
        </authorList>
    </citation>
    <scope>NUCLEOTIDE SEQUENCE [LARGE SCALE GENOMIC DNA]</scope>
    <source>
        <strain evidence="1 2">M714</strain>
    </source>
</reference>
<accession>A0A5P8FLJ4</accession>
<proteinExistence type="predicted"/>
<organism evidence="1 2">
    <name type="scientific">Janibacter melonis</name>
    <dbReference type="NCBI Taxonomy" id="262209"/>
    <lineage>
        <taxon>Bacteria</taxon>
        <taxon>Bacillati</taxon>
        <taxon>Actinomycetota</taxon>
        <taxon>Actinomycetes</taxon>
        <taxon>Micrococcales</taxon>
        <taxon>Intrasporangiaceae</taxon>
        <taxon>Janibacter</taxon>
    </lineage>
</organism>
<dbReference type="AlphaFoldDB" id="A0A5P8FLJ4"/>
<name>A0A5P8FLJ4_9MICO</name>
<dbReference type="RefSeq" id="WP_148041562.1">
    <property type="nucleotide sequence ID" value="NZ_CP044548.2"/>
</dbReference>
<protein>
    <submittedName>
        <fullName evidence="1">Uncharacterized protein</fullName>
    </submittedName>
</protein>
<evidence type="ECO:0000313" key="2">
    <source>
        <dbReference type="Proteomes" id="UP000271708"/>
    </source>
</evidence>
<sequence>MEITVDRFRALARSSPWRWASVHLTWHGAQEGATGDAVAWLRDRELLRVEVDGEVFAERHEPPAIARFTSGGTWSRRRGERVHLPRAREVEPVRDPDGLVAVRPSRWAVDYEDPMCQSYLWVAMLDPVELADGEPSRDLVTGVEEQLPVGTPVPSIEPEPFPELGWPTDLQVPGTWLDDLREEERRGRRTWWARAVPTGAYDPRCSCCPLLWGEVSERLEHDGSPPPDAPRDYPDAYDVALDVETGICVAVDPVGGSDVGRLDVSIHEVGADHPTSLFARRGRRR</sequence>
<dbReference type="KEGG" id="jme:EEW87_006610"/>
<evidence type="ECO:0000313" key="1">
    <source>
        <dbReference type="EMBL" id="QFQ30053.2"/>
    </source>
</evidence>
<dbReference type="Proteomes" id="UP000271708">
    <property type="component" value="Chromosome"/>
</dbReference>
<dbReference type="EMBL" id="CP044548">
    <property type="protein sequence ID" value="QFQ30053.2"/>
    <property type="molecule type" value="Genomic_DNA"/>
</dbReference>
<gene>
    <name evidence="1" type="ORF">EEW87_006610</name>
</gene>